<dbReference type="PANTHER" id="PTHR13504">
    <property type="entry name" value="FIDO DOMAIN-CONTAINING PROTEIN DDB_G0283145"/>
    <property type="match status" value="1"/>
</dbReference>
<protein>
    <submittedName>
        <fullName evidence="4">Fic family protein</fullName>
    </submittedName>
</protein>
<dbReference type="KEGG" id="paur:FGL86_16630"/>
<dbReference type="InterPro" id="IPR036390">
    <property type="entry name" value="WH_DNA-bd_sf"/>
</dbReference>
<feature type="domain" description="Fido" evidence="3">
    <location>
        <begin position="117"/>
        <end position="275"/>
    </location>
</feature>
<reference evidence="4 5" key="1">
    <citation type="submission" date="2019-06" db="EMBL/GenBank/DDBJ databases">
        <title>Genome analyses of bacteria isolated from kimchi.</title>
        <authorList>
            <person name="Lee S."/>
            <person name="Ahn S."/>
            <person name="Roh S."/>
        </authorList>
    </citation>
    <scope>NUCLEOTIDE SEQUENCE [LARGE SCALE GENOMIC DNA]</scope>
    <source>
        <strain evidence="4 5">CBA4606</strain>
    </source>
</reference>
<dbReference type="GO" id="GO:0005524">
    <property type="term" value="F:ATP binding"/>
    <property type="evidence" value="ECO:0007669"/>
    <property type="project" value="UniProtKB-KW"/>
</dbReference>
<keyword evidence="5" id="KW-1185">Reference proteome</keyword>
<evidence type="ECO:0000313" key="5">
    <source>
        <dbReference type="Proteomes" id="UP000321272"/>
    </source>
</evidence>
<dbReference type="RefSeq" id="WP_147185811.1">
    <property type="nucleotide sequence ID" value="NZ_CP042382.1"/>
</dbReference>
<dbReference type="SUPFAM" id="SSF140931">
    <property type="entry name" value="Fic-like"/>
    <property type="match status" value="1"/>
</dbReference>
<evidence type="ECO:0000256" key="1">
    <source>
        <dbReference type="PIRSR" id="PIRSR640198-1"/>
    </source>
</evidence>
<feature type="active site" evidence="1">
    <location>
        <position position="210"/>
    </location>
</feature>
<dbReference type="PANTHER" id="PTHR13504:SF33">
    <property type="entry name" value="FIC FAMILY PROTEIN"/>
    <property type="match status" value="1"/>
</dbReference>
<evidence type="ECO:0000256" key="2">
    <source>
        <dbReference type="PIRSR" id="PIRSR640198-2"/>
    </source>
</evidence>
<feature type="binding site" evidence="2">
    <location>
        <begin position="252"/>
        <end position="253"/>
    </location>
    <ligand>
        <name>ATP</name>
        <dbReference type="ChEBI" id="CHEBI:30616"/>
    </ligand>
</feature>
<dbReference type="Gene3D" id="1.10.10.10">
    <property type="entry name" value="Winged helix-like DNA-binding domain superfamily/Winged helix DNA-binding domain"/>
    <property type="match status" value="1"/>
</dbReference>
<sequence length="379" mass="43020">MTTWIWQQPDWPRFTWQSSEVQPHLQTCWRNLGILLGRAGVFAGNTEESETAAALDALLQNILTSSAIEGERLNVASVRSSLARRLGIEEEKASSSPRSEGLADLMFDAVGQPDTPLTPERLFQWHRWLFPETEASLVTLRLGEWRGVEPMQVVSGRIDRPNVHFEAPPRNRLEAEMDAFLQWFESSRQDRALDPLLRAGLAHFWFVTLHPFEDGNGRIARAIADRALAQADRHSIRLYAMSSAILAQRKDYYHRLEASQKGTLDVTDWLVWFLKTLNVTLKNALDHIERTLNKARFWQRFGDADLRPEQVKVLNRLLDGGERGFEQGISASQYQKVAKVSKATATRHLANLLEQGCIVKLPGGGRSTRYQVAKRSLVD</sequence>
<dbReference type="Proteomes" id="UP000321272">
    <property type="component" value="Chromosome"/>
</dbReference>
<organism evidence="4 5">
    <name type="scientific">Pistricoccus aurantiacus</name>
    <dbReference type="NCBI Taxonomy" id="1883414"/>
    <lineage>
        <taxon>Bacteria</taxon>
        <taxon>Pseudomonadati</taxon>
        <taxon>Pseudomonadota</taxon>
        <taxon>Gammaproteobacteria</taxon>
        <taxon>Oceanospirillales</taxon>
        <taxon>Halomonadaceae</taxon>
        <taxon>Pistricoccus</taxon>
    </lineage>
</organism>
<dbReference type="InterPro" id="IPR036388">
    <property type="entry name" value="WH-like_DNA-bd_sf"/>
</dbReference>
<dbReference type="OrthoDB" id="9807853at2"/>
<evidence type="ECO:0000259" key="3">
    <source>
        <dbReference type="PROSITE" id="PS51459"/>
    </source>
</evidence>
<gene>
    <name evidence="4" type="ORF">FGL86_16630</name>
</gene>
<dbReference type="Pfam" id="PF13776">
    <property type="entry name" value="DUF4172"/>
    <property type="match status" value="1"/>
</dbReference>
<proteinExistence type="predicted"/>
<dbReference type="InterPro" id="IPR003812">
    <property type="entry name" value="Fido"/>
</dbReference>
<keyword evidence="2" id="KW-0067">ATP-binding</keyword>
<keyword evidence="2" id="KW-0547">Nucleotide-binding</keyword>
<evidence type="ECO:0000313" key="4">
    <source>
        <dbReference type="EMBL" id="QEA40544.1"/>
    </source>
</evidence>
<dbReference type="InterPro" id="IPR025230">
    <property type="entry name" value="DUF4172"/>
</dbReference>
<dbReference type="EMBL" id="CP042382">
    <property type="protein sequence ID" value="QEA40544.1"/>
    <property type="molecule type" value="Genomic_DNA"/>
</dbReference>
<dbReference type="Gene3D" id="1.10.3290.10">
    <property type="entry name" value="Fido-like domain"/>
    <property type="match status" value="1"/>
</dbReference>
<dbReference type="InterPro" id="IPR040198">
    <property type="entry name" value="Fido_containing"/>
</dbReference>
<name>A0A5B8SWR6_9GAMM</name>
<dbReference type="InterPro" id="IPR036597">
    <property type="entry name" value="Fido-like_dom_sf"/>
</dbReference>
<dbReference type="AlphaFoldDB" id="A0A5B8SWR6"/>
<accession>A0A5B8SWR6</accession>
<feature type="binding site" evidence="2">
    <location>
        <begin position="214"/>
        <end position="221"/>
    </location>
    <ligand>
        <name>ATP</name>
        <dbReference type="ChEBI" id="CHEBI:30616"/>
    </ligand>
</feature>
<dbReference type="PROSITE" id="PS51459">
    <property type="entry name" value="FIDO"/>
    <property type="match status" value="1"/>
</dbReference>
<dbReference type="Pfam" id="PF02661">
    <property type="entry name" value="Fic"/>
    <property type="match status" value="1"/>
</dbReference>
<dbReference type="SUPFAM" id="SSF46785">
    <property type="entry name" value="Winged helix' DNA-binding domain"/>
    <property type="match status" value="1"/>
</dbReference>